<keyword evidence="2" id="KW-1005">Bacterial flagellum biogenesis</keyword>
<keyword evidence="4" id="KW-0966">Cell projection</keyword>
<dbReference type="OrthoDB" id="280334at2"/>
<accession>A0A1M6RCV0</accession>
<sequence>MTTVNQTATTNSDYYYENRKREPKKELDKDAFLQLMVAQLRYQDPTSPMDTNKFTEQMAQFTTLEQITNLNNNFNKMYEMQMLSYGSSLMDCEVAVINPDNPQEMLIGVVRKVTFDSTGVKLWMGEDVLKPYDLNTVLSVERRAPNGSEQLPPDDSTPEGTEPAPTPPADETGTEQPSEPAPETGADTAEQTTE</sequence>
<evidence type="ECO:0000256" key="1">
    <source>
        <dbReference type="ARBA" id="ARBA00010577"/>
    </source>
</evidence>
<feature type="compositionally biased region" description="Low complexity" evidence="3">
    <location>
        <begin position="158"/>
        <end position="175"/>
    </location>
</feature>
<name>A0A1M6RCV0_9FIRM</name>
<dbReference type="InterPro" id="IPR005648">
    <property type="entry name" value="FlgD"/>
</dbReference>
<keyword evidence="4" id="KW-0282">Flagellum</keyword>
<evidence type="ECO:0000256" key="2">
    <source>
        <dbReference type="ARBA" id="ARBA00022795"/>
    </source>
</evidence>
<comment type="similarity">
    <text evidence="1">Belongs to the FlgD family.</text>
</comment>
<proteinExistence type="inferred from homology"/>
<dbReference type="RefSeq" id="WP_072912372.1">
    <property type="nucleotide sequence ID" value="NZ_FRAR01000010.1"/>
</dbReference>
<evidence type="ECO:0000313" key="5">
    <source>
        <dbReference type="Proteomes" id="UP000183997"/>
    </source>
</evidence>
<dbReference type="STRING" id="1121421.SAMN02745123_01419"/>
<protein>
    <submittedName>
        <fullName evidence="4">Flagellar basal-body rod modification protein FlgD</fullName>
    </submittedName>
</protein>
<dbReference type="EMBL" id="FRAR01000010">
    <property type="protein sequence ID" value="SHK30168.1"/>
    <property type="molecule type" value="Genomic_DNA"/>
</dbReference>
<dbReference type="Pfam" id="PF03963">
    <property type="entry name" value="FlgD"/>
    <property type="match status" value="1"/>
</dbReference>
<dbReference type="GO" id="GO:0044781">
    <property type="term" value="P:bacterial-type flagellum organization"/>
    <property type="evidence" value="ECO:0007669"/>
    <property type="project" value="UniProtKB-KW"/>
</dbReference>
<organism evidence="4 5">
    <name type="scientific">Desulforamulus aeronauticus DSM 10349</name>
    <dbReference type="NCBI Taxonomy" id="1121421"/>
    <lineage>
        <taxon>Bacteria</taxon>
        <taxon>Bacillati</taxon>
        <taxon>Bacillota</taxon>
        <taxon>Clostridia</taxon>
        <taxon>Eubacteriales</taxon>
        <taxon>Peptococcaceae</taxon>
        <taxon>Desulforamulus</taxon>
    </lineage>
</organism>
<evidence type="ECO:0000256" key="3">
    <source>
        <dbReference type="SAM" id="MobiDB-lite"/>
    </source>
</evidence>
<dbReference type="AlphaFoldDB" id="A0A1M6RCV0"/>
<dbReference type="Proteomes" id="UP000183997">
    <property type="component" value="Unassembled WGS sequence"/>
</dbReference>
<keyword evidence="4" id="KW-0969">Cilium</keyword>
<reference evidence="5" key="1">
    <citation type="submission" date="2016-11" db="EMBL/GenBank/DDBJ databases">
        <authorList>
            <person name="Varghese N."/>
            <person name="Submissions S."/>
        </authorList>
    </citation>
    <scope>NUCLEOTIDE SEQUENCE [LARGE SCALE GENOMIC DNA]</scope>
    <source>
        <strain evidence="5">DSM 10349</strain>
    </source>
</reference>
<feature type="region of interest" description="Disordered" evidence="3">
    <location>
        <begin position="142"/>
        <end position="194"/>
    </location>
</feature>
<gene>
    <name evidence="4" type="ORF">SAMN02745123_01419</name>
</gene>
<keyword evidence="5" id="KW-1185">Reference proteome</keyword>
<evidence type="ECO:0000313" key="4">
    <source>
        <dbReference type="EMBL" id="SHK30168.1"/>
    </source>
</evidence>